<organism evidence="1">
    <name type="scientific">Siphoviridae sp. ctjfQ5</name>
    <dbReference type="NCBI Taxonomy" id="2823594"/>
    <lineage>
        <taxon>Viruses</taxon>
        <taxon>Duplodnaviria</taxon>
        <taxon>Heunggongvirae</taxon>
        <taxon>Uroviricota</taxon>
        <taxon>Caudoviricetes</taxon>
    </lineage>
</organism>
<accession>A0A8S5L8N8</accession>
<protein>
    <submittedName>
        <fullName evidence="1">Hydrolase</fullName>
    </submittedName>
</protein>
<dbReference type="GO" id="GO:0016787">
    <property type="term" value="F:hydrolase activity"/>
    <property type="evidence" value="ECO:0007669"/>
    <property type="project" value="UniProtKB-KW"/>
</dbReference>
<sequence>MAGFFYFAKELRFMKDFSGYEDFKAWFDNAASADRMTAKSNPLTLNEICYLIRKAGIDCSVSWRTDDGFKVIPSIKEALIPTRYLQMKMKLVDFEPADPNHYDDSTFKGYVQVDVIPEYLELNIAAPIEKALEDWGRELTDIHTLLGCSELLAGMAEEAAELAQAALKLRRTIDMRNPTPVSTEEASHKLNEEFADVVLCAAALGLDREEVERFIREKAARWSMRLEVDE</sequence>
<keyword evidence="1" id="KW-0378">Hydrolase</keyword>
<proteinExistence type="predicted"/>
<name>A0A8S5L8N8_9CAUD</name>
<dbReference type="SUPFAM" id="SSF101386">
    <property type="entry name" value="all-alpha NTP pyrophosphatases"/>
    <property type="match status" value="1"/>
</dbReference>
<evidence type="ECO:0000313" key="1">
    <source>
        <dbReference type="EMBL" id="DAD66270.1"/>
    </source>
</evidence>
<dbReference type="EMBL" id="BK014655">
    <property type="protein sequence ID" value="DAD66270.1"/>
    <property type="molecule type" value="Genomic_DNA"/>
</dbReference>
<reference evidence="1" key="1">
    <citation type="journal article" date="2021" name="Proc. Natl. Acad. Sci. U.S.A.">
        <title>A Catalog of Tens of Thousands of Viruses from Human Metagenomes Reveals Hidden Associations with Chronic Diseases.</title>
        <authorList>
            <person name="Tisza M.J."/>
            <person name="Buck C.B."/>
        </authorList>
    </citation>
    <scope>NUCLEOTIDE SEQUENCE</scope>
    <source>
        <strain evidence="1">CtjfQ5</strain>
    </source>
</reference>